<dbReference type="InterPro" id="IPR007372">
    <property type="entry name" value="Lipid/polyisoprenoid-bd_YceI"/>
</dbReference>
<sequence length="191" mass="20931">MTRAVSILVAGLLLNPLSHAASLYYTISTPDTAIGLSWRAFGGISHAKLTGVTGEVALNPANEMDNRVKVTIPVTTLIASNNLLTYQLKSSMFFDAPRYPNIVFTSSRIVAQGNGNFRIFGSLSVKDVQRPVILEATMEEHDRTAQRDERIALHAMTTISRSAYHMDRFTALVDDTVTIKIDIQAEASHVP</sequence>
<gene>
    <name evidence="3" type="primary">yceI</name>
    <name evidence="3" type="ordered locus">PAJ_0956</name>
</gene>
<dbReference type="Proteomes" id="UP000006690">
    <property type="component" value="Chromosome"/>
</dbReference>
<evidence type="ECO:0000313" key="3">
    <source>
        <dbReference type="EMBL" id="BAK11036.1"/>
    </source>
</evidence>
<feature type="domain" description="Lipid/polyisoprenoid-binding YceI-like" evidence="2">
    <location>
        <begin position="24"/>
        <end position="186"/>
    </location>
</feature>
<dbReference type="RefSeq" id="WP_014593534.1">
    <property type="nucleotide sequence ID" value="NC_017531.2"/>
</dbReference>
<feature type="signal peptide" evidence="1">
    <location>
        <begin position="1"/>
        <end position="20"/>
    </location>
</feature>
<proteinExistence type="predicted"/>
<protein>
    <recommendedName>
        <fullName evidence="2">Lipid/polyisoprenoid-binding YceI-like domain-containing protein</fullName>
    </recommendedName>
</protein>
<dbReference type="KEGG" id="paj:PAJ_0956"/>
<dbReference type="Pfam" id="PF04264">
    <property type="entry name" value="YceI"/>
    <property type="match status" value="1"/>
</dbReference>
<accession>A0A0H3KVE8</accession>
<dbReference type="AlphaFoldDB" id="A0A0H3KVE8"/>
<dbReference type="PANTHER" id="PTHR34406:SF1">
    <property type="entry name" value="PROTEIN YCEI"/>
    <property type="match status" value="1"/>
</dbReference>
<dbReference type="InterPro" id="IPR036761">
    <property type="entry name" value="TTHA0802/YceI-like_sf"/>
</dbReference>
<dbReference type="OrthoDB" id="9811006at2"/>
<dbReference type="SUPFAM" id="SSF101874">
    <property type="entry name" value="YceI-like"/>
    <property type="match status" value="1"/>
</dbReference>
<evidence type="ECO:0000313" key="4">
    <source>
        <dbReference type="Proteomes" id="UP000006690"/>
    </source>
</evidence>
<dbReference type="PATRIC" id="fig|932677.3.peg.1094"/>
<evidence type="ECO:0000256" key="1">
    <source>
        <dbReference type="SAM" id="SignalP"/>
    </source>
</evidence>
<name>A0A0H3KVE8_PANAA</name>
<dbReference type="eggNOG" id="COG2353">
    <property type="taxonomic scope" value="Bacteria"/>
</dbReference>
<feature type="chain" id="PRO_5002614293" description="Lipid/polyisoprenoid-binding YceI-like domain-containing protein" evidence="1">
    <location>
        <begin position="21"/>
        <end position="191"/>
    </location>
</feature>
<evidence type="ECO:0000259" key="2">
    <source>
        <dbReference type="SMART" id="SM00867"/>
    </source>
</evidence>
<dbReference type="EMBL" id="AP012032">
    <property type="protein sequence ID" value="BAK11036.1"/>
    <property type="molecule type" value="Genomic_DNA"/>
</dbReference>
<organism evidence="3 4">
    <name type="scientific">Pantoea ananatis (strain AJ13355)</name>
    <dbReference type="NCBI Taxonomy" id="932677"/>
    <lineage>
        <taxon>Bacteria</taxon>
        <taxon>Pseudomonadati</taxon>
        <taxon>Pseudomonadota</taxon>
        <taxon>Gammaproteobacteria</taxon>
        <taxon>Enterobacterales</taxon>
        <taxon>Erwiniaceae</taxon>
        <taxon>Pantoea</taxon>
    </lineage>
</organism>
<dbReference type="PANTHER" id="PTHR34406">
    <property type="entry name" value="PROTEIN YCEI"/>
    <property type="match status" value="1"/>
</dbReference>
<reference evidence="4" key="1">
    <citation type="journal article" date="2012" name="Appl. Microbiol. Biotechnol.">
        <title>The complete genome sequence of Pantoea ananatis AJ13355, an organism with great biotechnological potential.</title>
        <authorList>
            <person name="Hara Y."/>
            <person name="Kadotani N."/>
            <person name="Izui H."/>
            <person name="Katashkina J.I."/>
            <person name="Kuvaeva T.M."/>
            <person name="Andreeva I.G."/>
            <person name="Golubeva L.I."/>
            <person name="Malko D.B."/>
            <person name="Makeev V.J."/>
            <person name="Mashko S.V."/>
            <person name="Kozlov Y.I."/>
        </authorList>
    </citation>
    <scope>NUCLEOTIDE SEQUENCE [LARGE SCALE GENOMIC DNA]</scope>
    <source>
        <strain evidence="4">AJ13355</strain>
    </source>
</reference>
<dbReference type="Gene3D" id="2.40.128.110">
    <property type="entry name" value="Lipid/polyisoprenoid-binding, YceI-like"/>
    <property type="match status" value="1"/>
</dbReference>
<dbReference type="SMART" id="SM00867">
    <property type="entry name" value="YceI"/>
    <property type="match status" value="1"/>
</dbReference>
<dbReference type="HOGENOM" id="CLU_071003_1_2_6"/>
<keyword evidence="1" id="KW-0732">Signal</keyword>